<dbReference type="Proteomes" id="UP001296873">
    <property type="component" value="Unassembled WGS sequence"/>
</dbReference>
<organism evidence="1 2">
    <name type="scientific">Rhodovibrio sodomensis</name>
    <dbReference type="NCBI Taxonomy" id="1088"/>
    <lineage>
        <taxon>Bacteria</taxon>
        <taxon>Pseudomonadati</taxon>
        <taxon>Pseudomonadota</taxon>
        <taxon>Alphaproteobacteria</taxon>
        <taxon>Rhodospirillales</taxon>
        <taxon>Rhodovibrionaceae</taxon>
        <taxon>Rhodovibrio</taxon>
    </lineage>
</organism>
<keyword evidence="2" id="KW-1185">Reference proteome</keyword>
<dbReference type="RefSeq" id="WP_200338797.1">
    <property type="nucleotide sequence ID" value="NZ_NRRL01000001.1"/>
</dbReference>
<name>A0ABS1D9N9_9PROT</name>
<gene>
    <name evidence="1" type="ORF">CKO28_01595</name>
</gene>
<sequence>MPDPGDFASWCSAAVQVRDEVSIQDDPGFEVARQCARIWRDLVAAGRPSRRALDPTRLGPALLPWVTLIDVLDEGGDYLWRLSGEEAVNTMGQRLAGRRLSRIEAEMRAGEAIAFRSTLDRVVESQEPVFYEMRNLTLSRRQRQTCGGLFPLWTDDAPQPHPDCIFSGFETRRTRED</sequence>
<comment type="caution">
    <text evidence="1">The sequence shown here is derived from an EMBL/GenBank/DDBJ whole genome shotgun (WGS) entry which is preliminary data.</text>
</comment>
<evidence type="ECO:0000313" key="2">
    <source>
        <dbReference type="Proteomes" id="UP001296873"/>
    </source>
</evidence>
<dbReference type="EMBL" id="NRRL01000001">
    <property type="protein sequence ID" value="MBK1666739.1"/>
    <property type="molecule type" value="Genomic_DNA"/>
</dbReference>
<accession>A0ABS1D9N9</accession>
<evidence type="ECO:0008006" key="3">
    <source>
        <dbReference type="Google" id="ProtNLM"/>
    </source>
</evidence>
<reference evidence="1 2" key="1">
    <citation type="journal article" date="2020" name="Microorganisms">
        <title>Osmotic Adaptation and Compatible Solute Biosynthesis of Phototrophic Bacteria as Revealed from Genome Analyses.</title>
        <authorList>
            <person name="Imhoff J.F."/>
            <person name="Rahn T."/>
            <person name="Kunzel S."/>
            <person name="Keller A."/>
            <person name="Neulinger S.C."/>
        </authorList>
    </citation>
    <scope>NUCLEOTIDE SEQUENCE [LARGE SCALE GENOMIC DNA]</scope>
    <source>
        <strain evidence="1 2">DSM 9895</strain>
    </source>
</reference>
<evidence type="ECO:0000313" key="1">
    <source>
        <dbReference type="EMBL" id="MBK1666739.1"/>
    </source>
</evidence>
<proteinExistence type="predicted"/>
<protein>
    <recommendedName>
        <fullName evidence="3">PAS domain-containing protein</fullName>
    </recommendedName>
</protein>